<keyword evidence="7 13" id="KW-0472">Membrane</keyword>
<evidence type="ECO:0000256" key="1">
    <source>
        <dbReference type="ARBA" id="ARBA00004141"/>
    </source>
</evidence>
<evidence type="ECO:0000259" key="14">
    <source>
        <dbReference type="SMART" id="SM00079"/>
    </source>
</evidence>
<comment type="function">
    <text evidence="12">Glutamate-gated receptor that probably acts as a non-selective cation channel. May be involved in light-signal transduction and calcium homeostasis via the regulation of calcium influx into cells.</text>
</comment>
<dbReference type="PANTHER" id="PTHR34836:SF1">
    <property type="entry name" value="OS09G0428600 PROTEIN"/>
    <property type="match status" value="1"/>
</dbReference>
<keyword evidence="10" id="KW-1071">Ligand-gated ion channel</keyword>
<dbReference type="Proteomes" id="UP001454036">
    <property type="component" value="Unassembled WGS sequence"/>
</dbReference>
<name>A0AAV3NW67_LITER</name>
<dbReference type="InterPro" id="IPR028082">
    <property type="entry name" value="Peripla_BP_I"/>
</dbReference>
<dbReference type="Pfam" id="PF01094">
    <property type="entry name" value="ANF_receptor"/>
    <property type="match status" value="1"/>
</dbReference>
<dbReference type="Gene3D" id="3.40.190.10">
    <property type="entry name" value="Periplasmic binding protein-like II"/>
    <property type="match status" value="2"/>
</dbReference>
<evidence type="ECO:0000256" key="7">
    <source>
        <dbReference type="ARBA" id="ARBA00023136"/>
    </source>
</evidence>
<dbReference type="PANTHER" id="PTHR34836">
    <property type="entry name" value="OS06G0188250 PROTEIN"/>
    <property type="match status" value="1"/>
</dbReference>
<dbReference type="SMART" id="SM00079">
    <property type="entry name" value="PBPe"/>
    <property type="match status" value="1"/>
</dbReference>
<comment type="caution">
    <text evidence="15">The sequence shown here is derived from an EMBL/GenBank/DDBJ whole genome shotgun (WGS) entry which is preliminary data.</text>
</comment>
<dbReference type="SUPFAM" id="SSF53822">
    <property type="entry name" value="Periplasmic binding protein-like I"/>
    <property type="match status" value="1"/>
</dbReference>
<evidence type="ECO:0000256" key="2">
    <source>
        <dbReference type="ARBA" id="ARBA00011095"/>
    </source>
</evidence>
<dbReference type="InterPro" id="IPR015683">
    <property type="entry name" value="Ionotropic_Glu_rcpt"/>
</dbReference>
<evidence type="ECO:0000313" key="16">
    <source>
        <dbReference type="Proteomes" id="UP001454036"/>
    </source>
</evidence>
<dbReference type="GO" id="GO:0015276">
    <property type="term" value="F:ligand-gated monoatomic ion channel activity"/>
    <property type="evidence" value="ECO:0007669"/>
    <property type="project" value="InterPro"/>
</dbReference>
<feature type="domain" description="Ionotropic glutamate receptor C-terminal" evidence="14">
    <location>
        <begin position="225"/>
        <end position="495"/>
    </location>
</feature>
<keyword evidence="9" id="KW-0325">Glycoprotein</keyword>
<dbReference type="CDD" id="cd13686">
    <property type="entry name" value="GluR_Plant"/>
    <property type="match status" value="1"/>
</dbReference>
<evidence type="ECO:0000256" key="8">
    <source>
        <dbReference type="ARBA" id="ARBA00023170"/>
    </source>
</evidence>
<keyword evidence="3" id="KW-0813">Transport</keyword>
<evidence type="ECO:0000256" key="4">
    <source>
        <dbReference type="ARBA" id="ARBA00022692"/>
    </source>
</evidence>
<evidence type="ECO:0000256" key="9">
    <source>
        <dbReference type="ARBA" id="ARBA00023180"/>
    </source>
</evidence>
<gene>
    <name evidence="15" type="ORF">LIER_03809</name>
</gene>
<keyword evidence="4 13" id="KW-0812">Transmembrane</keyword>
<dbReference type="EMBL" id="BAABME010000469">
    <property type="protein sequence ID" value="GAA0143036.1"/>
    <property type="molecule type" value="Genomic_DNA"/>
</dbReference>
<keyword evidence="11" id="KW-0407">Ion channel</keyword>
<comment type="subunit">
    <text evidence="2">May form heteromers.</text>
</comment>
<keyword evidence="8 15" id="KW-0675">Receptor</keyword>
<evidence type="ECO:0000256" key="11">
    <source>
        <dbReference type="ARBA" id="ARBA00023303"/>
    </source>
</evidence>
<organism evidence="15 16">
    <name type="scientific">Lithospermum erythrorhizon</name>
    <name type="common">Purple gromwell</name>
    <name type="synonym">Lithospermum officinale var. erythrorhizon</name>
    <dbReference type="NCBI Taxonomy" id="34254"/>
    <lineage>
        <taxon>Eukaryota</taxon>
        <taxon>Viridiplantae</taxon>
        <taxon>Streptophyta</taxon>
        <taxon>Embryophyta</taxon>
        <taxon>Tracheophyta</taxon>
        <taxon>Spermatophyta</taxon>
        <taxon>Magnoliopsida</taxon>
        <taxon>eudicotyledons</taxon>
        <taxon>Gunneridae</taxon>
        <taxon>Pentapetalae</taxon>
        <taxon>asterids</taxon>
        <taxon>lamiids</taxon>
        <taxon>Boraginales</taxon>
        <taxon>Boraginaceae</taxon>
        <taxon>Boraginoideae</taxon>
        <taxon>Lithospermeae</taxon>
        <taxon>Lithospermum</taxon>
    </lineage>
</organism>
<sequence length="600" mass="67301">MEPDLGARLFAKANLIGMMDKGYAWIVTDAITGVLNWLDQSVILSMKGVLGIKPYVARTQKLEEFLVRWKTNNTILQETGEPSIYGLWAYDATVALAVAIERVGTKNITNLKRNETLGFSDEFGQNLSQELSNIHFEGLSGNFRIFKGQLVTADYEIINIVGNEMRKIGFWTPKYGIVKEVSTTTNDNNNYYSTSRDNLRAVIWPGGGTFIPKGWEIPTNRKKLRIGVPNSNACGEFVTLKIDPITNSSVASGFCIDVFDSVMAALPYHVPYEYIPFVDSEGKMLDDYNNLVYQVFLEKYDAVMGNVKILSNITSYVDFTLPYTESGVVLVVPYVDKNKIKAAWIFMKPLTWKLWLNNQDGEGSEASQDDEGSEANQRSRWHHTRATFYSTFTNIVDNKYNFTNSNIKTYESIPELHAMFEDGSISAVFDEIPYMRVFLANYCGKYTMVQPPLKTNGFIFVFPIGSPLLHDVSKAVLNATEEQNMKRIERAWLEQERYCSDSLDSTTSAIESFWGLFVVIGVGSVLALIAFLGAFLYDNRTTIVRAILCRNNNQVAPGNGLQSDDQIRAHTSLAQGTPKATILKVGRSKTFPSGSNNKYS</sequence>
<protein>
    <submittedName>
        <fullName evidence="15">Transmembrane signal receptor</fullName>
    </submittedName>
</protein>
<keyword evidence="16" id="KW-1185">Reference proteome</keyword>
<dbReference type="FunFam" id="3.40.190.10:FF:000103">
    <property type="entry name" value="Glutamate receptor"/>
    <property type="match status" value="1"/>
</dbReference>
<evidence type="ECO:0000256" key="10">
    <source>
        <dbReference type="ARBA" id="ARBA00023286"/>
    </source>
</evidence>
<dbReference type="GO" id="GO:0016020">
    <property type="term" value="C:membrane"/>
    <property type="evidence" value="ECO:0007669"/>
    <property type="project" value="UniProtKB-SubCell"/>
</dbReference>
<feature type="transmembrane region" description="Helical" evidence="13">
    <location>
        <begin position="513"/>
        <end position="537"/>
    </location>
</feature>
<dbReference type="Gene3D" id="3.40.50.2300">
    <property type="match status" value="2"/>
</dbReference>
<keyword evidence="6" id="KW-0406">Ion transport</keyword>
<keyword evidence="5 13" id="KW-1133">Transmembrane helix</keyword>
<evidence type="ECO:0000256" key="5">
    <source>
        <dbReference type="ARBA" id="ARBA00022989"/>
    </source>
</evidence>
<evidence type="ECO:0000313" key="15">
    <source>
        <dbReference type="EMBL" id="GAA0143036.1"/>
    </source>
</evidence>
<dbReference type="InterPro" id="IPR001320">
    <property type="entry name" value="Iontro_rcpt_C"/>
</dbReference>
<evidence type="ECO:0000256" key="3">
    <source>
        <dbReference type="ARBA" id="ARBA00022448"/>
    </source>
</evidence>
<comment type="subcellular location">
    <subcellularLocation>
        <location evidence="1">Membrane</location>
        <topology evidence="1">Multi-pass membrane protein</topology>
    </subcellularLocation>
</comment>
<dbReference type="SUPFAM" id="SSF53850">
    <property type="entry name" value="Periplasmic binding protein-like II"/>
    <property type="match status" value="1"/>
</dbReference>
<evidence type="ECO:0000256" key="13">
    <source>
        <dbReference type="SAM" id="Phobius"/>
    </source>
</evidence>
<evidence type="ECO:0000256" key="12">
    <source>
        <dbReference type="ARBA" id="ARBA00049638"/>
    </source>
</evidence>
<dbReference type="InterPro" id="IPR001828">
    <property type="entry name" value="ANF_lig-bd_rcpt"/>
</dbReference>
<proteinExistence type="predicted"/>
<dbReference type="AlphaFoldDB" id="A0AAV3NW67"/>
<reference evidence="15 16" key="1">
    <citation type="submission" date="2024-01" db="EMBL/GenBank/DDBJ databases">
        <title>The complete chloroplast genome sequence of Lithospermum erythrorhizon: insights into the phylogenetic relationship among Boraginaceae species and the maternal lineages of purple gromwells.</title>
        <authorList>
            <person name="Okada T."/>
            <person name="Watanabe K."/>
        </authorList>
    </citation>
    <scope>NUCLEOTIDE SEQUENCE [LARGE SCALE GENOMIC DNA]</scope>
</reference>
<accession>A0AAV3NW67</accession>
<evidence type="ECO:0000256" key="6">
    <source>
        <dbReference type="ARBA" id="ARBA00023065"/>
    </source>
</evidence>